<dbReference type="InterPro" id="IPR029787">
    <property type="entry name" value="Nucleotide_cyclase"/>
</dbReference>
<dbReference type="PROSITE" id="PS50883">
    <property type="entry name" value="EAL"/>
    <property type="match status" value="1"/>
</dbReference>
<dbReference type="Pfam" id="PF13185">
    <property type="entry name" value="GAF_2"/>
    <property type="match status" value="2"/>
</dbReference>
<comment type="caution">
    <text evidence="4">The sequence shown here is derived from an EMBL/GenBank/DDBJ whole genome shotgun (WGS) entry which is preliminary data.</text>
</comment>
<dbReference type="Proteomes" id="UP001168540">
    <property type="component" value="Unassembled WGS sequence"/>
</dbReference>
<dbReference type="Gene3D" id="3.30.450.40">
    <property type="match status" value="2"/>
</dbReference>
<dbReference type="InterPro" id="IPR001633">
    <property type="entry name" value="EAL_dom"/>
</dbReference>
<dbReference type="PROSITE" id="PS50887">
    <property type="entry name" value="GGDEF"/>
    <property type="match status" value="1"/>
</dbReference>
<gene>
    <name evidence="4" type="ORF">QU481_08685</name>
</gene>
<evidence type="ECO:0000313" key="4">
    <source>
        <dbReference type="EMBL" id="MDN0074970.1"/>
    </source>
</evidence>
<accession>A0ABT7XMH2</accession>
<proteinExistence type="predicted"/>
<dbReference type="NCBIfam" id="TIGR00254">
    <property type="entry name" value="GGDEF"/>
    <property type="match status" value="1"/>
</dbReference>
<dbReference type="SUPFAM" id="SSF55781">
    <property type="entry name" value="GAF domain-like"/>
    <property type="match status" value="2"/>
</dbReference>
<dbReference type="Gene3D" id="3.20.20.450">
    <property type="entry name" value="EAL domain"/>
    <property type="match status" value="1"/>
</dbReference>
<evidence type="ECO:0000313" key="5">
    <source>
        <dbReference type="Proteomes" id="UP001168540"/>
    </source>
</evidence>
<dbReference type="SMART" id="SM00267">
    <property type="entry name" value="GGDEF"/>
    <property type="match status" value="1"/>
</dbReference>
<dbReference type="InterPro" id="IPR003018">
    <property type="entry name" value="GAF"/>
</dbReference>
<dbReference type="CDD" id="cd01949">
    <property type="entry name" value="GGDEF"/>
    <property type="match status" value="1"/>
</dbReference>
<dbReference type="Pfam" id="PF00990">
    <property type="entry name" value="GGDEF"/>
    <property type="match status" value="1"/>
</dbReference>
<evidence type="ECO:0000256" key="1">
    <source>
        <dbReference type="SAM" id="Coils"/>
    </source>
</evidence>
<name>A0ABT7XMH2_9NEIS</name>
<dbReference type="InterPro" id="IPR029016">
    <property type="entry name" value="GAF-like_dom_sf"/>
</dbReference>
<reference evidence="4" key="1">
    <citation type="submission" date="2023-06" db="EMBL/GenBank/DDBJ databases">
        <authorList>
            <person name="Zhang S."/>
        </authorList>
    </citation>
    <scope>NUCLEOTIDE SEQUENCE</scope>
    <source>
        <strain evidence="4">SG2303</strain>
    </source>
</reference>
<dbReference type="Pfam" id="PF00563">
    <property type="entry name" value="EAL"/>
    <property type="match status" value="1"/>
</dbReference>
<dbReference type="RefSeq" id="WP_289829561.1">
    <property type="nucleotide sequence ID" value="NZ_JAUEDK010000012.1"/>
</dbReference>
<dbReference type="SUPFAM" id="SSF55073">
    <property type="entry name" value="Nucleotide cyclase"/>
    <property type="match status" value="1"/>
</dbReference>
<feature type="domain" description="EAL" evidence="2">
    <location>
        <begin position="670"/>
        <end position="927"/>
    </location>
</feature>
<dbReference type="SMART" id="SM00052">
    <property type="entry name" value="EAL"/>
    <property type="match status" value="1"/>
</dbReference>
<dbReference type="InterPro" id="IPR000160">
    <property type="entry name" value="GGDEF_dom"/>
</dbReference>
<dbReference type="CDD" id="cd01948">
    <property type="entry name" value="EAL"/>
    <property type="match status" value="1"/>
</dbReference>
<dbReference type="InterPro" id="IPR052155">
    <property type="entry name" value="Biofilm_reg_signaling"/>
</dbReference>
<dbReference type="EMBL" id="JAUEDK010000012">
    <property type="protein sequence ID" value="MDN0074970.1"/>
    <property type="molecule type" value="Genomic_DNA"/>
</dbReference>
<keyword evidence="1" id="KW-0175">Coiled coil</keyword>
<protein>
    <submittedName>
        <fullName evidence="4">EAL domain-containing protein</fullName>
    </submittedName>
</protein>
<dbReference type="PANTHER" id="PTHR44757">
    <property type="entry name" value="DIGUANYLATE CYCLASE DGCP"/>
    <property type="match status" value="1"/>
</dbReference>
<dbReference type="InterPro" id="IPR035919">
    <property type="entry name" value="EAL_sf"/>
</dbReference>
<dbReference type="SUPFAM" id="SSF141868">
    <property type="entry name" value="EAL domain-like"/>
    <property type="match status" value="1"/>
</dbReference>
<feature type="domain" description="GGDEF" evidence="3">
    <location>
        <begin position="527"/>
        <end position="661"/>
    </location>
</feature>
<dbReference type="PANTHER" id="PTHR44757:SF2">
    <property type="entry name" value="BIOFILM ARCHITECTURE MAINTENANCE PROTEIN MBAA"/>
    <property type="match status" value="1"/>
</dbReference>
<sequence length="942" mass="104354">MTSSADNLIAPPAALDKALALLARHGSLSALAIWARRGNRWQQLAALGHADSLPSADVLEAGLAAPADGGALPLRDAGQAIGWLIWRGHAGPDLDALAELVTGHLLCVRLRDALNVSQLSHEILLDISQLGHQCGHADELAQQFLRRLERLMDAQHCYIALLDEEHAALRFPLYRDDRHPLDPMHPAADALPPRLVGYLMQSGQPLHYSRDALQRLIQEQRWPCPPHLSLPTSGMAVPLINALGQPIGALVLQRYQDMPLSTAEQASLLLLARHLGFALDTLRYPSQLERQVQYRTNELEGINARLRAEVADRQHHERLHGVLYRIAELTNTSLSLGAFLAGLHRLLAELMPADHCQVALYDAGQDLLSFPYNSGAGSPSPRRPGRGPIEQVLHSGRPLLSTGNTQGDGKQGSWLGVPLFSEHNLLGVLAVSSEDSAARFSLREQEILEFVANHIGAALSRLRALEALQGSYAALEARVRERTSELDAVNAQLKYDSLHDPLTNLPNRSHFARTLRESWEQFVSGGHRFAVLFIDLDRFKRVNDTLGHLAGDHLLFEVGARLHRCLRQTDFLARIGGDEFAVLLSNVKSFDDCEPIARRIVAEFEHPVILHGREVFTSASVGVVLADRDLYHQADDLLRDADHAMYRTKQQGRHGYTLFNHALRRDQADQLALESELRRALEEQDQLIPYYQPFVHAITGELVGLETLVRWRHPERGMLAPATFLPVAEESGLIVRLDRYMIEAACRQLTRWQLSGQVTTPLALHINLSSSNFHDPGFVAWLTQLVRQHDLQPGTLYLEITESALIDEPDTAAMVMAALRKLGVRLALDDFGTGYSALSYLHRYRFDKLKIDRAFVSEVDSKGEADAIVRAILALAEALGLEVVAEGVETEGQLRRLSEMGCHTLQGFYFAAPAPAEQLDWSRLALPLAKVADHVSPACQPV</sequence>
<dbReference type="InterPro" id="IPR043128">
    <property type="entry name" value="Rev_trsase/Diguanyl_cyclase"/>
</dbReference>
<evidence type="ECO:0000259" key="3">
    <source>
        <dbReference type="PROSITE" id="PS50887"/>
    </source>
</evidence>
<feature type="coiled-coil region" evidence="1">
    <location>
        <begin position="465"/>
        <end position="492"/>
    </location>
</feature>
<dbReference type="SMART" id="SM00065">
    <property type="entry name" value="GAF"/>
    <property type="match status" value="2"/>
</dbReference>
<evidence type="ECO:0000259" key="2">
    <source>
        <dbReference type="PROSITE" id="PS50883"/>
    </source>
</evidence>
<dbReference type="Gene3D" id="3.30.70.270">
    <property type="match status" value="1"/>
</dbReference>
<keyword evidence="5" id="KW-1185">Reference proteome</keyword>
<organism evidence="4 5">
    <name type="scientific">Crenobacter oryzisoli</name>
    <dbReference type="NCBI Taxonomy" id="3056844"/>
    <lineage>
        <taxon>Bacteria</taxon>
        <taxon>Pseudomonadati</taxon>
        <taxon>Pseudomonadota</taxon>
        <taxon>Betaproteobacteria</taxon>
        <taxon>Neisseriales</taxon>
        <taxon>Neisseriaceae</taxon>
        <taxon>Crenobacter</taxon>
    </lineage>
</organism>